<sequence>MDFAFSEEQEMLRASARDFLAKEVPSSYVRRMLEAPDAWDEVLWKKLAEMGWTGLGIPEAYGGVGTFLDLVVVLEEAGRALLPGPFLSTMGLAVPALLEAATERQKETVLGRIAAGDARATLAFSEPAGRWDAAGVQMLGAERRGDGWRLDGVKLFVPDAGMADYMVVAARTRPAGEEGVSLFLLEGWPPGLSVNPLETMDMTRRWYEVRFDAVELPADALMGTADQGWPALRRALEWAETALCAEMIGGAQHVLDTSVEYAKTRHQFGRPIGVYQAVSHKLADMLLETESARSATYYAAWTIDADAPDRSLAASMAKAYVSDAYRKAAGDGIQVHGGIGFTWEHDMHLYFKRAKASEVSLGDATYHRELVAQALDL</sequence>
<gene>
    <name evidence="10" type="ORF">JF922_03875</name>
</gene>
<protein>
    <submittedName>
        <fullName evidence="10">Acyl-CoA dehydrogenase</fullName>
    </submittedName>
</protein>
<dbReference type="InterPro" id="IPR006091">
    <property type="entry name" value="Acyl-CoA_Oxase/DH_mid-dom"/>
</dbReference>
<organism evidence="10 11">
    <name type="scientific">Candidatus Nephthysia bennettiae</name>
    <dbReference type="NCBI Taxonomy" id="3127016"/>
    <lineage>
        <taxon>Bacteria</taxon>
        <taxon>Bacillati</taxon>
        <taxon>Candidatus Dormiibacterota</taxon>
        <taxon>Candidatus Dormibacteria</taxon>
        <taxon>Candidatus Dormibacterales</taxon>
        <taxon>Candidatus Dormibacteraceae</taxon>
        <taxon>Candidatus Nephthysia</taxon>
    </lineage>
</organism>
<evidence type="ECO:0000259" key="7">
    <source>
        <dbReference type="Pfam" id="PF00441"/>
    </source>
</evidence>
<dbReference type="PANTHER" id="PTHR43884:SF20">
    <property type="entry name" value="ACYL-COA DEHYDROGENASE FADE28"/>
    <property type="match status" value="1"/>
</dbReference>
<dbReference type="InterPro" id="IPR009100">
    <property type="entry name" value="AcylCoA_DH/oxidase_NM_dom_sf"/>
</dbReference>
<keyword evidence="11" id="KW-1185">Reference proteome</keyword>
<evidence type="ECO:0000256" key="3">
    <source>
        <dbReference type="ARBA" id="ARBA00022630"/>
    </source>
</evidence>
<proteinExistence type="inferred from homology"/>
<evidence type="ECO:0000256" key="1">
    <source>
        <dbReference type="ARBA" id="ARBA00001974"/>
    </source>
</evidence>
<feature type="domain" description="Acyl-CoA dehydrogenase/oxidase N-terminal" evidence="9">
    <location>
        <begin position="6"/>
        <end position="117"/>
    </location>
</feature>
<dbReference type="SUPFAM" id="SSF56645">
    <property type="entry name" value="Acyl-CoA dehydrogenase NM domain-like"/>
    <property type="match status" value="1"/>
</dbReference>
<dbReference type="Pfam" id="PF02770">
    <property type="entry name" value="Acyl-CoA_dh_M"/>
    <property type="match status" value="1"/>
</dbReference>
<dbReference type="InterPro" id="IPR046373">
    <property type="entry name" value="Acyl-CoA_Oxase/DH_mid-dom_sf"/>
</dbReference>
<dbReference type="Proteomes" id="UP000612893">
    <property type="component" value="Unassembled WGS sequence"/>
</dbReference>
<dbReference type="AlphaFoldDB" id="A0A934K7K9"/>
<dbReference type="PANTHER" id="PTHR43884">
    <property type="entry name" value="ACYL-COA DEHYDROGENASE"/>
    <property type="match status" value="1"/>
</dbReference>
<evidence type="ECO:0000259" key="9">
    <source>
        <dbReference type="Pfam" id="PF02771"/>
    </source>
</evidence>
<dbReference type="Gene3D" id="1.20.140.10">
    <property type="entry name" value="Butyryl-CoA Dehydrogenase, subunit A, domain 3"/>
    <property type="match status" value="1"/>
</dbReference>
<keyword evidence="5 6" id="KW-0560">Oxidoreductase</keyword>
<feature type="domain" description="Acyl-CoA oxidase/dehydrogenase middle" evidence="8">
    <location>
        <begin position="122"/>
        <end position="214"/>
    </location>
</feature>
<dbReference type="InterPro" id="IPR013786">
    <property type="entry name" value="AcylCoA_DH/ox_N"/>
</dbReference>
<evidence type="ECO:0000313" key="11">
    <source>
        <dbReference type="Proteomes" id="UP000612893"/>
    </source>
</evidence>
<dbReference type="InterPro" id="IPR009075">
    <property type="entry name" value="AcylCo_DH/oxidase_C"/>
</dbReference>
<evidence type="ECO:0000256" key="5">
    <source>
        <dbReference type="ARBA" id="ARBA00023002"/>
    </source>
</evidence>
<dbReference type="Gene3D" id="2.40.110.10">
    <property type="entry name" value="Butyryl-CoA Dehydrogenase, subunit A, domain 2"/>
    <property type="match status" value="1"/>
</dbReference>
<evidence type="ECO:0000313" key="10">
    <source>
        <dbReference type="EMBL" id="MBJ7597210.1"/>
    </source>
</evidence>
<feature type="domain" description="Acyl-CoA dehydrogenase/oxidase C-terminal" evidence="7">
    <location>
        <begin position="226"/>
        <end position="375"/>
    </location>
</feature>
<dbReference type="Gene3D" id="1.10.540.10">
    <property type="entry name" value="Acyl-CoA dehydrogenase/oxidase, N-terminal domain"/>
    <property type="match status" value="1"/>
</dbReference>
<reference evidence="10" key="1">
    <citation type="submission" date="2020-10" db="EMBL/GenBank/DDBJ databases">
        <title>Ca. Dormibacterota MAGs.</title>
        <authorList>
            <person name="Montgomery K."/>
        </authorList>
    </citation>
    <scope>NUCLEOTIDE SEQUENCE [LARGE SCALE GENOMIC DNA]</scope>
    <source>
        <strain evidence="10">SC8812_S17_10</strain>
    </source>
</reference>
<name>A0A934K7K9_9BACT</name>
<comment type="similarity">
    <text evidence="2 6">Belongs to the acyl-CoA dehydrogenase family.</text>
</comment>
<dbReference type="InterPro" id="IPR037069">
    <property type="entry name" value="AcylCoA_DH/ox_N_sf"/>
</dbReference>
<evidence type="ECO:0000256" key="4">
    <source>
        <dbReference type="ARBA" id="ARBA00022827"/>
    </source>
</evidence>
<dbReference type="CDD" id="cd00567">
    <property type="entry name" value="ACAD"/>
    <property type="match status" value="1"/>
</dbReference>
<keyword evidence="4 6" id="KW-0274">FAD</keyword>
<dbReference type="Pfam" id="PF02771">
    <property type="entry name" value="Acyl-CoA_dh_N"/>
    <property type="match status" value="1"/>
</dbReference>
<evidence type="ECO:0000259" key="8">
    <source>
        <dbReference type="Pfam" id="PF02770"/>
    </source>
</evidence>
<evidence type="ECO:0000256" key="2">
    <source>
        <dbReference type="ARBA" id="ARBA00009347"/>
    </source>
</evidence>
<dbReference type="EMBL" id="JAEKNR010000045">
    <property type="protein sequence ID" value="MBJ7597210.1"/>
    <property type="molecule type" value="Genomic_DNA"/>
</dbReference>
<comment type="caution">
    <text evidence="10">The sequence shown here is derived from an EMBL/GenBank/DDBJ whole genome shotgun (WGS) entry which is preliminary data.</text>
</comment>
<comment type="cofactor">
    <cofactor evidence="1 6">
        <name>FAD</name>
        <dbReference type="ChEBI" id="CHEBI:57692"/>
    </cofactor>
</comment>
<dbReference type="InterPro" id="IPR036250">
    <property type="entry name" value="AcylCo_DH-like_C"/>
</dbReference>
<dbReference type="RefSeq" id="WP_338199264.1">
    <property type="nucleotide sequence ID" value="NZ_JAEKNR010000045.1"/>
</dbReference>
<keyword evidence="3 6" id="KW-0285">Flavoprotein</keyword>
<dbReference type="SUPFAM" id="SSF47203">
    <property type="entry name" value="Acyl-CoA dehydrogenase C-terminal domain-like"/>
    <property type="match status" value="1"/>
</dbReference>
<dbReference type="Pfam" id="PF00441">
    <property type="entry name" value="Acyl-CoA_dh_1"/>
    <property type="match status" value="1"/>
</dbReference>
<dbReference type="GO" id="GO:0016491">
    <property type="term" value="F:oxidoreductase activity"/>
    <property type="evidence" value="ECO:0007669"/>
    <property type="project" value="UniProtKB-KW"/>
</dbReference>
<accession>A0A934K7K9</accession>
<evidence type="ECO:0000256" key="6">
    <source>
        <dbReference type="RuleBase" id="RU362125"/>
    </source>
</evidence>